<dbReference type="EMBL" id="SPKJ01000040">
    <property type="protein sequence ID" value="MYZ48525.1"/>
    <property type="molecule type" value="Genomic_DNA"/>
</dbReference>
<name>A0A964T509_9HYPH</name>
<organism evidence="2 3">
    <name type="scientific">Propylenella binzhouense</name>
    <dbReference type="NCBI Taxonomy" id="2555902"/>
    <lineage>
        <taxon>Bacteria</taxon>
        <taxon>Pseudomonadati</taxon>
        <taxon>Pseudomonadota</taxon>
        <taxon>Alphaproteobacteria</taxon>
        <taxon>Hyphomicrobiales</taxon>
        <taxon>Propylenellaceae</taxon>
        <taxon>Propylenella</taxon>
    </lineage>
</organism>
<evidence type="ECO:0000313" key="3">
    <source>
        <dbReference type="Proteomes" id="UP000773614"/>
    </source>
</evidence>
<comment type="caution">
    <text evidence="2">The sequence shown here is derived from an EMBL/GenBank/DDBJ whole genome shotgun (WGS) entry which is preliminary data.</text>
</comment>
<keyword evidence="1" id="KW-1133">Transmembrane helix</keyword>
<feature type="transmembrane region" description="Helical" evidence="1">
    <location>
        <begin position="45"/>
        <end position="69"/>
    </location>
</feature>
<evidence type="ECO:0000313" key="2">
    <source>
        <dbReference type="EMBL" id="MYZ48525.1"/>
    </source>
</evidence>
<protein>
    <submittedName>
        <fullName evidence="2">Uncharacterized protein</fullName>
    </submittedName>
</protein>
<proteinExistence type="predicted"/>
<dbReference type="Proteomes" id="UP000773614">
    <property type="component" value="Unassembled WGS sequence"/>
</dbReference>
<dbReference type="RefSeq" id="WP_161140874.1">
    <property type="nucleotide sequence ID" value="NZ_SPKJ01000040.1"/>
</dbReference>
<keyword evidence="3" id="KW-1185">Reference proteome</keyword>
<keyword evidence="1" id="KW-0812">Transmembrane</keyword>
<accession>A0A964T509</accession>
<reference evidence="2" key="1">
    <citation type="submission" date="2019-03" db="EMBL/GenBank/DDBJ databases">
        <title>Afifella sp. nov., isolated from activated sludge.</title>
        <authorList>
            <person name="Li Q."/>
            <person name="Liu Y."/>
        </authorList>
    </citation>
    <scope>NUCLEOTIDE SEQUENCE</scope>
    <source>
        <strain evidence="2">L72</strain>
    </source>
</reference>
<sequence>MGLQRRRGSVALQAKVELRGVTFTSGWPRPAAANDNGRYLHGDPVLSAALFVLVLAVAATIVVTGLRILI</sequence>
<evidence type="ECO:0000256" key="1">
    <source>
        <dbReference type="SAM" id="Phobius"/>
    </source>
</evidence>
<keyword evidence="1" id="KW-0472">Membrane</keyword>
<dbReference type="AlphaFoldDB" id="A0A964T509"/>
<gene>
    <name evidence="2" type="ORF">E4O86_12475</name>
</gene>